<proteinExistence type="predicted"/>
<dbReference type="Proteomes" id="UP000028091">
    <property type="component" value="Unassembled WGS sequence"/>
</dbReference>
<dbReference type="AlphaFoldDB" id="A0A081L9Z7"/>
<organism evidence="3 4">
    <name type="scientific">Bacillus zhangzhouensis</name>
    <dbReference type="NCBI Taxonomy" id="1178540"/>
    <lineage>
        <taxon>Bacteria</taxon>
        <taxon>Bacillati</taxon>
        <taxon>Bacillota</taxon>
        <taxon>Bacilli</taxon>
        <taxon>Bacillales</taxon>
        <taxon>Bacillaceae</taxon>
        <taxon>Bacillus</taxon>
    </lineage>
</organism>
<feature type="domain" description="TerD" evidence="2">
    <location>
        <begin position="33"/>
        <end position="213"/>
    </location>
</feature>
<dbReference type="Gene3D" id="2.60.60.30">
    <property type="entry name" value="sav2460 like domains"/>
    <property type="match status" value="1"/>
</dbReference>
<accession>A0A081L9Z7</accession>
<evidence type="ECO:0000313" key="4">
    <source>
        <dbReference type="Proteomes" id="UP000028091"/>
    </source>
</evidence>
<comment type="caution">
    <text evidence="3">The sequence shown here is derived from an EMBL/GenBank/DDBJ whole genome shotgun (WGS) entry which is preliminary data.</text>
</comment>
<feature type="region of interest" description="Disordered" evidence="1">
    <location>
        <begin position="1"/>
        <end position="26"/>
    </location>
</feature>
<evidence type="ECO:0000313" key="3">
    <source>
        <dbReference type="EMBL" id="KEP26073.1"/>
    </source>
</evidence>
<dbReference type="InterPro" id="IPR003325">
    <property type="entry name" value="TerD"/>
</dbReference>
<dbReference type="CDD" id="cd06974">
    <property type="entry name" value="TerD_like"/>
    <property type="match status" value="1"/>
</dbReference>
<gene>
    <name evidence="3" type="ORF">BA70_04555</name>
</gene>
<dbReference type="EMBL" id="JOTP01000013">
    <property type="protein sequence ID" value="KEP26073.1"/>
    <property type="molecule type" value="Genomic_DNA"/>
</dbReference>
<dbReference type="Pfam" id="PF02342">
    <property type="entry name" value="TerD"/>
    <property type="match status" value="1"/>
</dbReference>
<keyword evidence="4" id="KW-1185">Reference proteome</keyword>
<dbReference type="OrthoDB" id="2831320at2"/>
<dbReference type="PANTHER" id="PTHR32097:SF17">
    <property type="entry name" value="CAMP-BINDING PROTEIN 1-RELATED"/>
    <property type="match status" value="1"/>
</dbReference>
<sequence>MSITNGSKQEKNQPIPLNKNKKEDAPHEAIKKHLMKGQKLDLTKDNPNIDQIHIGLGWDLSGQPIDLDTQVFLLNEEDKLLSPKHLIYYHQQQSLDGAVRHLGDHQFGGGYRDNEMIIMQLSRVSPDIHKIVVTATIHDAHERSHHFGQVTNAYLRLSDQITHQEICTFQLTEDYSYCTSIICAELTRDQHEWKITATGQGTTLDLNDLCRIYGFTS</sequence>
<name>A0A081L9Z7_9BACI</name>
<dbReference type="eggNOG" id="COG2310">
    <property type="taxonomic scope" value="Bacteria"/>
</dbReference>
<evidence type="ECO:0000259" key="2">
    <source>
        <dbReference type="Pfam" id="PF02342"/>
    </source>
</evidence>
<protein>
    <submittedName>
        <fullName evidence="3">Stress protein</fullName>
    </submittedName>
</protein>
<dbReference type="RefSeq" id="WP_034322606.1">
    <property type="nucleotide sequence ID" value="NZ_JBCMYH010000001.1"/>
</dbReference>
<evidence type="ECO:0000256" key="1">
    <source>
        <dbReference type="SAM" id="MobiDB-lite"/>
    </source>
</evidence>
<dbReference type="PANTHER" id="PTHR32097">
    <property type="entry name" value="CAMP-BINDING PROTEIN 1-RELATED"/>
    <property type="match status" value="1"/>
</dbReference>
<reference evidence="3 4" key="1">
    <citation type="submission" date="2012-09" db="EMBL/GenBank/DDBJ databases">
        <title>Genome Sequence of Bacillus sp. DW5-4.</title>
        <authorList>
            <person name="Lai Q."/>
            <person name="Liu Y."/>
            <person name="Shao Z."/>
        </authorList>
    </citation>
    <scope>NUCLEOTIDE SEQUENCE [LARGE SCALE GENOMIC DNA]</scope>
    <source>
        <strain evidence="3 4">DW5-4</strain>
    </source>
</reference>
<dbReference type="InterPro" id="IPR051324">
    <property type="entry name" value="Stress/Tellurium_Resist"/>
</dbReference>